<evidence type="ECO:0000313" key="3">
    <source>
        <dbReference type="Proteomes" id="UP000818266"/>
    </source>
</evidence>
<dbReference type="RefSeq" id="WP_152582966.1">
    <property type="nucleotide sequence ID" value="NZ_VIKT02000004.1"/>
</dbReference>
<organism evidence="2 3">
    <name type="scientific">Microcella pacifica</name>
    <dbReference type="NCBI Taxonomy" id="2591847"/>
    <lineage>
        <taxon>Bacteria</taxon>
        <taxon>Bacillati</taxon>
        <taxon>Actinomycetota</taxon>
        <taxon>Actinomycetes</taxon>
        <taxon>Micrococcales</taxon>
        <taxon>Microbacteriaceae</taxon>
        <taxon>Microcella</taxon>
    </lineage>
</organism>
<protein>
    <submittedName>
        <fullName evidence="2">DUF4429 domain-containing protein</fullName>
    </submittedName>
</protein>
<accession>A0A9E5MJS6</accession>
<name>A0A9E5MJS6_9MICO</name>
<comment type="caution">
    <text evidence="2">The sequence shown here is derived from an EMBL/GenBank/DDBJ whole genome shotgun (WGS) entry which is preliminary data.</text>
</comment>
<dbReference type="InterPro" id="IPR027860">
    <property type="entry name" value="DUF4429"/>
</dbReference>
<dbReference type="OrthoDB" id="5996503at2"/>
<gene>
    <name evidence="2" type="ORF">FK219_003040</name>
</gene>
<keyword evidence="3" id="KW-1185">Reference proteome</keyword>
<evidence type="ECO:0000259" key="1">
    <source>
        <dbReference type="Pfam" id="PF14472"/>
    </source>
</evidence>
<dbReference type="Pfam" id="PF14472">
    <property type="entry name" value="DUF4429"/>
    <property type="match status" value="1"/>
</dbReference>
<feature type="domain" description="DUF4429" evidence="1">
    <location>
        <begin position="14"/>
        <end position="102"/>
    </location>
</feature>
<proteinExistence type="predicted"/>
<evidence type="ECO:0000313" key="2">
    <source>
        <dbReference type="EMBL" id="NHF62224.1"/>
    </source>
</evidence>
<sequence length="106" mass="10968">MTDTTTAKGVNGSVSFDGQLVTITRKGIGNKGAKTIPLRSIGGVQIRPATMLVNGFLALSVSGEVGRSSGGVGRLQDAANDENAVIFTKKQSADFEAFRDAVLAQL</sequence>
<dbReference type="Proteomes" id="UP000818266">
    <property type="component" value="Unassembled WGS sequence"/>
</dbReference>
<dbReference type="AlphaFoldDB" id="A0A9E5MJS6"/>
<dbReference type="EMBL" id="VIKT02000004">
    <property type="protein sequence ID" value="NHF62224.1"/>
    <property type="molecule type" value="Genomic_DNA"/>
</dbReference>
<reference evidence="2 3" key="1">
    <citation type="submission" date="2020-03" db="EMBL/GenBank/DDBJ databases">
        <title>Chryseoglobus sp. isolated from a deep-sea seamount.</title>
        <authorList>
            <person name="Zhang D.-C."/>
        </authorList>
    </citation>
    <scope>NUCLEOTIDE SEQUENCE [LARGE SCALE GENOMIC DNA]</scope>
    <source>
        <strain evidence="2 3">KN1116</strain>
    </source>
</reference>